<sequence length="106" mass="11500">MPRSAREGEDSASWGPTEDSSADCRAGTVYGGRKIVAARNRVLFTLSGSVFTKESVYGISCLSLESRVSIGPDIEQRLEVGGTAAIHSNRNRGRQELRRDDKEKAA</sequence>
<accession>A0A067KU76</accession>
<keyword evidence="3" id="KW-1185">Reference proteome</keyword>
<name>A0A067KU76_JATCU</name>
<evidence type="ECO:0000256" key="1">
    <source>
        <dbReference type="SAM" id="MobiDB-lite"/>
    </source>
</evidence>
<reference evidence="2 3" key="1">
    <citation type="journal article" date="2014" name="PLoS ONE">
        <title>Global Analysis of Gene Expression Profiles in Physic Nut (Jatropha curcas L.) Seedlings Exposed to Salt Stress.</title>
        <authorList>
            <person name="Zhang L."/>
            <person name="Zhang C."/>
            <person name="Wu P."/>
            <person name="Chen Y."/>
            <person name="Li M."/>
            <person name="Jiang H."/>
            <person name="Wu G."/>
        </authorList>
    </citation>
    <scope>NUCLEOTIDE SEQUENCE [LARGE SCALE GENOMIC DNA]</scope>
    <source>
        <strain evidence="3">cv. GZQX0401</strain>
        <tissue evidence="2">Young leaves</tissue>
    </source>
</reference>
<dbReference type="AlphaFoldDB" id="A0A067KU76"/>
<protein>
    <submittedName>
        <fullName evidence="2">Uncharacterized protein</fullName>
    </submittedName>
</protein>
<gene>
    <name evidence="2" type="ORF">JCGZ_10629</name>
</gene>
<feature type="region of interest" description="Disordered" evidence="1">
    <location>
        <begin position="1"/>
        <end position="25"/>
    </location>
</feature>
<dbReference type="EMBL" id="KK914475">
    <property type="protein sequence ID" value="KDP35820.1"/>
    <property type="molecule type" value="Genomic_DNA"/>
</dbReference>
<organism evidence="2 3">
    <name type="scientific">Jatropha curcas</name>
    <name type="common">Barbados nut</name>
    <dbReference type="NCBI Taxonomy" id="180498"/>
    <lineage>
        <taxon>Eukaryota</taxon>
        <taxon>Viridiplantae</taxon>
        <taxon>Streptophyta</taxon>
        <taxon>Embryophyta</taxon>
        <taxon>Tracheophyta</taxon>
        <taxon>Spermatophyta</taxon>
        <taxon>Magnoliopsida</taxon>
        <taxon>eudicotyledons</taxon>
        <taxon>Gunneridae</taxon>
        <taxon>Pentapetalae</taxon>
        <taxon>rosids</taxon>
        <taxon>fabids</taxon>
        <taxon>Malpighiales</taxon>
        <taxon>Euphorbiaceae</taxon>
        <taxon>Crotonoideae</taxon>
        <taxon>Jatropheae</taxon>
        <taxon>Jatropha</taxon>
    </lineage>
</organism>
<dbReference type="Proteomes" id="UP000027138">
    <property type="component" value="Unassembled WGS sequence"/>
</dbReference>
<feature type="region of interest" description="Disordered" evidence="1">
    <location>
        <begin position="85"/>
        <end position="106"/>
    </location>
</feature>
<feature type="compositionally biased region" description="Basic and acidic residues" evidence="1">
    <location>
        <begin position="93"/>
        <end position="106"/>
    </location>
</feature>
<evidence type="ECO:0000313" key="2">
    <source>
        <dbReference type="EMBL" id="KDP35820.1"/>
    </source>
</evidence>
<evidence type="ECO:0000313" key="3">
    <source>
        <dbReference type="Proteomes" id="UP000027138"/>
    </source>
</evidence>
<proteinExistence type="predicted"/>